<dbReference type="AlphaFoldDB" id="A0A1D1YQP1"/>
<feature type="compositionally biased region" description="Basic residues" evidence="1">
    <location>
        <begin position="33"/>
        <end position="43"/>
    </location>
</feature>
<organism evidence="2">
    <name type="scientific">Anthurium amnicola</name>
    <dbReference type="NCBI Taxonomy" id="1678845"/>
    <lineage>
        <taxon>Eukaryota</taxon>
        <taxon>Viridiplantae</taxon>
        <taxon>Streptophyta</taxon>
        <taxon>Embryophyta</taxon>
        <taxon>Tracheophyta</taxon>
        <taxon>Spermatophyta</taxon>
        <taxon>Magnoliopsida</taxon>
        <taxon>Liliopsida</taxon>
        <taxon>Araceae</taxon>
        <taxon>Pothoideae</taxon>
        <taxon>Potheae</taxon>
        <taxon>Anthurium</taxon>
    </lineage>
</organism>
<gene>
    <name evidence="2" type="ORF">g.67050</name>
</gene>
<protein>
    <submittedName>
        <fullName evidence="2">Uncharacterized protein</fullName>
    </submittedName>
</protein>
<evidence type="ECO:0000313" key="2">
    <source>
        <dbReference type="EMBL" id="JAT56929.1"/>
    </source>
</evidence>
<feature type="region of interest" description="Disordered" evidence="1">
    <location>
        <begin position="31"/>
        <end position="126"/>
    </location>
</feature>
<proteinExistence type="predicted"/>
<feature type="compositionally biased region" description="Low complexity" evidence="1">
    <location>
        <begin position="60"/>
        <end position="88"/>
    </location>
</feature>
<feature type="compositionally biased region" description="Basic residues" evidence="1">
    <location>
        <begin position="100"/>
        <end position="119"/>
    </location>
</feature>
<name>A0A1D1YQP1_9ARAE</name>
<feature type="non-terminal residue" evidence="2">
    <location>
        <position position="1"/>
    </location>
</feature>
<accession>A0A1D1YQP1</accession>
<sequence length="304" mass="33166">PPSPARGQPSFPFFFPFPLFCPSSYFPLCSSKKGNKEKKNKRKRIEDPAVPLHAQHARRAATASVAARPRQSAAGSSPAPSNAAGPAPMLLWPRAGPHACRGRHGNTRVPRTRVPRATHARPAPRAPPVALRIPTACAARAADAPCCPVTAEPPPEAPSIPVSASLFQPLPVLRLPQPFPSLITPVLPPSASSPPATPSLPPVRCLSPHCLPVSSLSLVADLRRFAGTSPPAPRHRLLLPVRHPRSGRLKHRLRVVFPRPLHWWQLRRRSRLRRLSSALRLPYLQLIGRSDSEWDSNPERGTEV</sequence>
<evidence type="ECO:0000256" key="1">
    <source>
        <dbReference type="SAM" id="MobiDB-lite"/>
    </source>
</evidence>
<reference evidence="2" key="1">
    <citation type="submission" date="2015-07" db="EMBL/GenBank/DDBJ databases">
        <title>Transcriptome Assembly of Anthurium amnicola.</title>
        <authorList>
            <person name="Suzuki J."/>
        </authorList>
    </citation>
    <scope>NUCLEOTIDE SEQUENCE</scope>
</reference>
<dbReference type="EMBL" id="GDJX01011007">
    <property type="protein sequence ID" value="JAT56929.1"/>
    <property type="molecule type" value="Transcribed_RNA"/>
</dbReference>